<dbReference type="Proteomes" id="UP000029453">
    <property type="component" value="Unassembled WGS sequence"/>
</dbReference>
<feature type="region of interest" description="Disordered" evidence="4">
    <location>
        <begin position="19"/>
        <end position="47"/>
    </location>
</feature>
<dbReference type="PROSITE" id="PS51892">
    <property type="entry name" value="SUBTILASE"/>
    <property type="match status" value="1"/>
</dbReference>
<dbReference type="InterPro" id="IPR000209">
    <property type="entry name" value="Peptidase_S8/S53_dom"/>
</dbReference>
<keyword evidence="2" id="KW-0964">Secreted</keyword>
<dbReference type="InterPro" id="IPR046450">
    <property type="entry name" value="PA_dom_sf"/>
</dbReference>
<dbReference type="GO" id="GO:0004252">
    <property type="term" value="F:serine-type endopeptidase activity"/>
    <property type="evidence" value="ECO:0007669"/>
    <property type="project" value="InterPro"/>
</dbReference>
<evidence type="ECO:0000256" key="1">
    <source>
        <dbReference type="ARBA" id="ARBA00011073"/>
    </source>
</evidence>
<accession>M9LI84</accession>
<evidence type="ECO:0000256" key="3">
    <source>
        <dbReference type="PROSITE-ProRule" id="PRU01240"/>
    </source>
</evidence>
<dbReference type="PANTHER" id="PTHR43806">
    <property type="entry name" value="PEPTIDASE S8"/>
    <property type="match status" value="1"/>
</dbReference>
<protein>
    <submittedName>
        <fullName evidence="7">Subtilisin-like serine protease</fullName>
    </submittedName>
</protein>
<comment type="caution">
    <text evidence="7">The sequence shown here is derived from an EMBL/GenBank/DDBJ whole genome shotgun (WGS) entry which is preliminary data.</text>
</comment>
<evidence type="ECO:0000259" key="5">
    <source>
        <dbReference type="Pfam" id="PF00082"/>
    </source>
</evidence>
<reference evidence="7 8" key="1">
    <citation type="submission" date="2012-10" db="EMBL/GenBank/DDBJ databases">
        <title>Draft Genome Sequence of Paenibacillus popilliae ATCC 14706T.</title>
        <authorList>
            <person name="Iiyama K."/>
            <person name="Mori K."/>
            <person name="Mon H."/>
            <person name="Chieda Y."/>
            <person name="Lee J.M."/>
            <person name="Kusakabe T."/>
            <person name="Tashiro K."/>
            <person name="Asano S."/>
            <person name="Yasunaga-Aoki C."/>
            <person name="Shimizu S."/>
        </authorList>
    </citation>
    <scope>NUCLEOTIDE SEQUENCE [LARGE SCALE GENOMIC DNA]</scope>
    <source>
        <strain evidence="7 8">ATCC 14706</strain>
    </source>
</reference>
<dbReference type="PANTHER" id="PTHR43806:SF65">
    <property type="entry name" value="SERINE PROTEASE APRX"/>
    <property type="match status" value="1"/>
</dbReference>
<evidence type="ECO:0000313" key="7">
    <source>
        <dbReference type="EMBL" id="GAC42710.1"/>
    </source>
</evidence>
<dbReference type="AlphaFoldDB" id="M9LI84"/>
<dbReference type="InterPro" id="IPR022398">
    <property type="entry name" value="Peptidase_S8_His-AS"/>
</dbReference>
<dbReference type="RefSeq" id="WP_006286199.1">
    <property type="nucleotide sequence ID" value="NZ_BALG01000133.1"/>
</dbReference>
<dbReference type="EMBL" id="BALG01000133">
    <property type="protein sequence ID" value="GAC42710.1"/>
    <property type="molecule type" value="Genomic_DNA"/>
</dbReference>
<dbReference type="Pfam" id="PF00082">
    <property type="entry name" value="Peptidase_S8"/>
    <property type="match status" value="1"/>
</dbReference>
<dbReference type="Pfam" id="PF02225">
    <property type="entry name" value="PA"/>
    <property type="match status" value="1"/>
</dbReference>
<keyword evidence="8" id="KW-1185">Reference proteome</keyword>
<dbReference type="InterPro" id="IPR034213">
    <property type="entry name" value="S8_Vpr-like"/>
</dbReference>
<dbReference type="InterPro" id="IPR036852">
    <property type="entry name" value="Peptidase_S8/S53_dom_sf"/>
</dbReference>
<dbReference type="InterPro" id="IPR050131">
    <property type="entry name" value="Peptidase_S8_subtilisin-like"/>
</dbReference>
<feature type="domain" description="PA" evidence="6">
    <location>
        <begin position="210"/>
        <end position="290"/>
    </location>
</feature>
<sequence length="298" mass="31801">MLDSGVDYHHPSLKGALKGGYDFVDNDDDPMETQPNKAKPKIDGKEYHTTHGTHVAGIIVGRGNDDHPGDSGKIRGIAPQADLYAYRVNGPYGKGNTERTLRAIEHAVYQDQVDVLNLSFGSDYNFQYTAESVALDNATKAGIVVAVAAGNSGPKPRMLNCPGGAHAAISVAASCPPVLTPVFHVEGLYQKFFSHHATPSLVLAVDHPLEAVYAGFGTPDDYKNKNVKGKLVLVARGKIRSGNKSRIAKIAGTAVLIIFNDKDGDWAPNLHGDVDEFVPTYAISQADGLILKNDITSG</sequence>
<organism evidence="7 8">
    <name type="scientific">Paenibacillus popilliae ATCC 14706</name>
    <dbReference type="NCBI Taxonomy" id="1212764"/>
    <lineage>
        <taxon>Bacteria</taxon>
        <taxon>Bacillati</taxon>
        <taxon>Bacillota</taxon>
        <taxon>Bacilli</taxon>
        <taxon>Bacillales</taxon>
        <taxon>Paenibacillaceae</taxon>
        <taxon>Paenibacillus</taxon>
    </lineage>
</organism>
<dbReference type="GO" id="GO:0006508">
    <property type="term" value="P:proteolysis"/>
    <property type="evidence" value="ECO:0007669"/>
    <property type="project" value="UniProtKB-KW"/>
</dbReference>
<evidence type="ECO:0000256" key="2">
    <source>
        <dbReference type="ARBA" id="ARBA00022512"/>
    </source>
</evidence>
<dbReference type="SUPFAM" id="SSF52025">
    <property type="entry name" value="PA domain"/>
    <property type="match status" value="1"/>
</dbReference>
<proteinExistence type="inferred from homology"/>
<evidence type="ECO:0000313" key="8">
    <source>
        <dbReference type="Proteomes" id="UP000029453"/>
    </source>
</evidence>
<evidence type="ECO:0000259" key="6">
    <source>
        <dbReference type="Pfam" id="PF02225"/>
    </source>
</evidence>
<keyword evidence="7" id="KW-0645">Protease</keyword>
<keyword evidence="7" id="KW-0378">Hydrolase</keyword>
<feature type="domain" description="Peptidase S8/S53" evidence="5">
    <location>
        <begin position="2"/>
        <end position="174"/>
    </location>
</feature>
<dbReference type="SUPFAM" id="SSF52743">
    <property type="entry name" value="Subtilisin-like"/>
    <property type="match status" value="1"/>
</dbReference>
<dbReference type="PROSITE" id="PS00137">
    <property type="entry name" value="SUBTILASE_HIS"/>
    <property type="match status" value="1"/>
</dbReference>
<dbReference type="CDD" id="cd07474">
    <property type="entry name" value="Peptidases_S8_subtilisin_Vpr-like"/>
    <property type="match status" value="1"/>
</dbReference>
<dbReference type="Gene3D" id="3.50.30.30">
    <property type="match status" value="1"/>
</dbReference>
<name>M9LI84_PAEPP</name>
<evidence type="ECO:0000256" key="4">
    <source>
        <dbReference type="SAM" id="MobiDB-lite"/>
    </source>
</evidence>
<gene>
    <name evidence="7" type="ORF">PPOP_2070</name>
</gene>
<comment type="similarity">
    <text evidence="1 3">Belongs to the peptidase S8 family.</text>
</comment>
<keyword evidence="2" id="KW-0134">Cell wall</keyword>
<comment type="caution">
    <text evidence="3">Lacks conserved residue(s) required for the propagation of feature annotation.</text>
</comment>
<dbReference type="Gene3D" id="3.40.50.200">
    <property type="entry name" value="Peptidase S8/S53 domain"/>
    <property type="match status" value="1"/>
</dbReference>
<dbReference type="InterPro" id="IPR003137">
    <property type="entry name" value="PA_domain"/>
</dbReference>